<proteinExistence type="predicted"/>
<evidence type="ECO:0000313" key="2">
    <source>
        <dbReference type="EMBL" id="TJY41096.1"/>
    </source>
</evidence>
<dbReference type="PANTHER" id="PTHR36833:SF1">
    <property type="entry name" value="INTEGRAL MEMBRANE TRANSPORT PROTEIN"/>
    <property type="match status" value="1"/>
</dbReference>
<dbReference type="RefSeq" id="WP_136778724.1">
    <property type="nucleotide sequence ID" value="NZ_SUPK01000007.1"/>
</dbReference>
<evidence type="ECO:0000313" key="3">
    <source>
        <dbReference type="Proteomes" id="UP000309673"/>
    </source>
</evidence>
<evidence type="ECO:0000256" key="1">
    <source>
        <dbReference type="SAM" id="Phobius"/>
    </source>
</evidence>
<accession>A0A4U0F8N2</accession>
<keyword evidence="1" id="KW-1133">Transmembrane helix</keyword>
<organism evidence="2 3">
    <name type="scientific">Cohnella pontilimi</name>
    <dbReference type="NCBI Taxonomy" id="2564100"/>
    <lineage>
        <taxon>Bacteria</taxon>
        <taxon>Bacillati</taxon>
        <taxon>Bacillota</taxon>
        <taxon>Bacilli</taxon>
        <taxon>Bacillales</taxon>
        <taxon>Paenibacillaceae</taxon>
        <taxon>Cohnella</taxon>
    </lineage>
</organism>
<dbReference type="Proteomes" id="UP000309673">
    <property type="component" value="Unassembled WGS sequence"/>
</dbReference>
<dbReference type="OrthoDB" id="9788195at2"/>
<feature type="transmembrane region" description="Helical" evidence="1">
    <location>
        <begin position="25"/>
        <end position="47"/>
    </location>
</feature>
<protein>
    <submittedName>
        <fullName evidence="2">ABC transporter permease</fullName>
    </submittedName>
</protein>
<feature type="transmembrane region" description="Helical" evidence="1">
    <location>
        <begin position="116"/>
        <end position="136"/>
    </location>
</feature>
<keyword evidence="1" id="KW-0472">Membrane</keyword>
<feature type="transmembrane region" description="Helical" evidence="1">
    <location>
        <begin position="235"/>
        <end position="254"/>
    </location>
</feature>
<sequence length="266" mass="31201">MHTFKLYLEFIKIRIVSHIEYRKMFLFWFFAQWIAYGVQLLLIWVMVHRFQDIQGWKPFEVVLLYALSLNSYALAGFFFYNPCTQLSHLVRTGEFDEILTRPLNPFLYLVSREFNFGYITHVVLAVPVTVVSFVMLDIPFTFTNILMLLLILIGGALIQGAVFLFTSVPAFWIVDSNGMQNVLFQFRDFANYPLSIYHKSIQILLTFVIPFAFINFYPAQFFLGKQDFSVFHPAFQFMTPLVGLVMFALALWFWHFGINRYKSTGS</sequence>
<dbReference type="PANTHER" id="PTHR36833">
    <property type="entry name" value="SLR0610 PROTEIN-RELATED"/>
    <property type="match status" value="1"/>
</dbReference>
<dbReference type="Pfam" id="PF06182">
    <property type="entry name" value="ABC2_membrane_6"/>
    <property type="match status" value="1"/>
</dbReference>
<dbReference type="EMBL" id="SUPK01000007">
    <property type="protein sequence ID" value="TJY41096.1"/>
    <property type="molecule type" value="Genomic_DNA"/>
</dbReference>
<name>A0A4U0F8N2_9BACL</name>
<feature type="transmembrane region" description="Helical" evidence="1">
    <location>
        <begin position="59"/>
        <end position="80"/>
    </location>
</feature>
<feature type="transmembrane region" description="Helical" evidence="1">
    <location>
        <begin position="148"/>
        <end position="174"/>
    </location>
</feature>
<comment type="caution">
    <text evidence="2">The sequence shown here is derived from an EMBL/GenBank/DDBJ whole genome shotgun (WGS) entry which is preliminary data.</text>
</comment>
<dbReference type="AlphaFoldDB" id="A0A4U0F8N2"/>
<dbReference type="InterPro" id="IPR010390">
    <property type="entry name" value="ABC-2_transporter-like"/>
</dbReference>
<feature type="transmembrane region" description="Helical" evidence="1">
    <location>
        <begin position="201"/>
        <end position="223"/>
    </location>
</feature>
<reference evidence="2 3" key="1">
    <citation type="submission" date="2019-04" db="EMBL/GenBank/DDBJ databases">
        <title>Cohnella sp. nov., isolated from soil.</title>
        <authorList>
            <person name="Kim W."/>
        </authorList>
    </citation>
    <scope>NUCLEOTIDE SEQUENCE [LARGE SCALE GENOMIC DNA]</scope>
    <source>
        <strain evidence="2 3">CAU 1483</strain>
    </source>
</reference>
<keyword evidence="1" id="KW-0812">Transmembrane</keyword>
<keyword evidence="3" id="KW-1185">Reference proteome</keyword>
<gene>
    <name evidence="2" type="ORF">E5161_15475</name>
</gene>